<dbReference type="OMA" id="WNASNSE"/>
<keyword evidence="3" id="KW-1185">Reference proteome</keyword>
<feature type="region of interest" description="Disordered" evidence="1">
    <location>
        <begin position="1"/>
        <end position="105"/>
    </location>
</feature>
<dbReference type="InterPro" id="IPR021475">
    <property type="entry name" value="Pants/Emi1-like"/>
</dbReference>
<dbReference type="eggNOG" id="ENOG502SGZX">
    <property type="taxonomic scope" value="Eukaryota"/>
</dbReference>
<proteinExistence type="predicted"/>
<dbReference type="EMBL" id="DS566023">
    <property type="status" value="NOT_ANNOTATED_CDS"/>
    <property type="molecule type" value="Genomic_DNA"/>
</dbReference>
<protein>
    <submittedName>
        <fullName evidence="2">Uncharacterized protein</fullName>
    </submittedName>
</protein>
<reference evidence="3" key="1">
    <citation type="journal article" date="2006" name="Science">
        <title>Phytophthora genome sequences uncover evolutionary origins and mechanisms of pathogenesis.</title>
        <authorList>
            <person name="Tyler B.M."/>
            <person name="Tripathy S."/>
            <person name="Zhang X."/>
            <person name="Dehal P."/>
            <person name="Jiang R.H."/>
            <person name="Aerts A."/>
            <person name="Arredondo F.D."/>
            <person name="Baxter L."/>
            <person name="Bensasson D."/>
            <person name="Beynon J.L."/>
            <person name="Chapman J."/>
            <person name="Damasceno C.M."/>
            <person name="Dorrance A.E."/>
            <person name="Dou D."/>
            <person name="Dickerman A.W."/>
            <person name="Dubchak I.L."/>
            <person name="Garbelotto M."/>
            <person name="Gijzen M."/>
            <person name="Gordon S.G."/>
            <person name="Govers F."/>
            <person name="Grunwald N.J."/>
            <person name="Huang W."/>
            <person name="Ivors K.L."/>
            <person name="Jones R.W."/>
            <person name="Kamoun S."/>
            <person name="Krampis K."/>
            <person name="Lamour K.H."/>
            <person name="Lee M.K."/>
            <person name="McDonald W.H."/>
            <person name="Medina M."/>
            <person name="Meijer H.J."/>
            <person name="Nordberg E.K."/>
            <person name="Maclean D.J."/>
            <person name="Ospina-Giraldo M.D."/>
            <person name="Morris P.F."/>
            <person name="Phuntumart V."/>
            <person name="Putnam N.H."/>
            <person name="Rash S."/>
            <person name="Rose J.K."/>
            <person name="Sakihama Y."/>
            <person name="Salamov A.A."/>
            <person name="Savidor A."/>
            <person name="Scheuring C.F."/>
            <person name="Smith B.M."/>
            <person name="Sobral B.W."/>
            <person name="Terry A."/>
            <person name="Torto-Alalibo T.A."/>
            <person name="Win J."/>
            <person name="Xu Z."/>
            <person name="Zhang H."/>
            <person name="Grigoriev I.V."/>
            <person name="Rokhsar D.S."/>
            <person name="Boore J.L."/>
        </authorList>
    </citation>
    <scope>NUCLEOTIDE SEQUENCE [LARGE SCALE GENOMIC DNA]</scope>
    <source>
        <strain evidence="3">Pr102</strain>
    </source>
</reference>
<evidence type="ECO:0000313" key="3">
    <source>
        <dbReference type="Proteomes" id="UP000005238"/>
    </source>
</evidence>
<name>H3HC94_PHYRM</name>
<reference evidence="2" key="2">
    <citation type="submission" date="2015-06" db="UniProtKB">
        <authorList>
            <consortium name="EnsemblProtists"/>
        </authorList>
    </citation>
    <scope>IDENTIFICATION</scope>
    <source>
        <strain evidence="2">Pr102</strain>
    </source>
</reference>
<feature type="compositionally biased region" description="Acidic residues" evidence="1">
    <location>
        <begin position="43"/>
        <end position="63"/>
    </location>
</feature>
<evidence type="ECO:0000313" key="2">
    <source>
        <dbReference type="EnsemblProtists" id="Phyra94943"/>
    </source>
</evidence>
<dbReference type="PANTHER" id="PTHR28052:SF1">
    <property type="entry name" value="UPF0545 PROTEIN C22ORF39"/>
    <property type="match status" value="1"/>
</dbReference>
<dbReference type="VEuPathDB" id="FungiDB:KRP23_8151"/>
<sequence length="337" mass="38951">MLGSSSWSTAGAKPPRPTSAKPSSRKVLSARPELVSHSRNNGLDEEEEEVVEDDDDEDDDDGEFGAAAEREHKLQQMQRQQPQQRRNWSGRQAVSKDKQKRPAASISIAYLRAAAEKKKARDREFARELFREENEFRKKISVKIEQANKMMTAIGSSKSFGPAPDRDGTHMIKVLDPDFSGTRSRVPKVKPADRSQVQEELRSVLEGTIELTKVLQEQLHELKLKGWNASNSERTARYLHEEKLKKAQDNEPDKKMSCRWFLDRSFFCVTPGNQMEHFYRYGQVDECNFTWKNMYLCYRASMMDEEKRQDFLKDTPLDASKSPHFTDVWEEKKAPGW</sequence>
<feature type="compositionally biased region" description="Low complexity" evidence="1">
    <location>
        <begin position="75"/>
        <end position="86"/>
    </location>
</feature>
<accession>H3HC94</accession>
<dbReference type="AlphaFoldDB" id="H3HC94"/>
<dbReference type="STRING" id="164328.H3HC94"/>
<dbReference type="EnsemblProtists" id="Phyra94943">
    <property type="protein sequence ID" value="Phyra94943"/>
    <property type="gene ID" value="Phyra94943"/>
</dbReference>
<dbReference type="VEuPathDB" id="FungiDB:KRP22_12712"/>
<dbReference type="PANTHER" id="PTHR28052">
    <property type="entry name" value="UPF0545 PROTEIN C22ORF39"/>
    <property type="match status" value="1"/>
</dbReference>
<organism evidence="2 3">
    <name type="scientific">Phytophthora ramorum</name>
    <name type="common">Sudden oak death agent</name>
    <dbReference type="NCBI Taxonomy" id="164328"/>
    <lineage>
        <taxon>Eukaryota</taxon>
        <taxon>Sar</taxon>
        <taxon>Stramenopiles</taxon>
        <taxon>Oomycota</taxon>
        <taxon>Peronosporomycetes</taxon>
        <taxon>Peronosporales</taxon>
        <taxon>Peronosporaceae</taxon>
        <taxon>Phytophthora</taxon>
    </lineage>
</organism>
<dbReference type="Proteomes" id="UP000005238">
    <property type="component" value="Unassembled WGS sequence"/>
</dbReference>
<dbReference type="Pfam" id="PF11326">
    <property type="entry name" value="PANTS-like"/>
    <property type="match status" value="1"/>
</dbReference>
<evidence type="ECO:0000256" key="1">
    <source>
        <dbReference type="SAM" id="MobiDB-lite"/>
    </source>
</evidence>
<dbReference type="VEuPathDB" id="FungiDB:KRP23_8152"/>
<dbReference type="InParanoid" id="H3HC94"/>
<dbReference type="HOGENOM" id="CLU_046217_0_0_1"/>
<dbReference type="VEuPathDB" id="FungiDB:KRP22_12711"/>